<accession>A0A1Y0IBB2</accession>
<dbReference type="AlphaFoldDB" id="A0A1Y0IBB2"/>
<dbReference type="PANTHER" id="PTHR36057:SF1">
    <property type="entry name" value="LIPOPROTEIN LIPID ATTACHMENT SITE-LIKE PROTEIN, PUTATIVE (DUF1223)-RELATED"/>
    <property type="match status" value="1"/>
</dbReference>
<dbReference type="PANTHER" id="PTHR36057">
    <property type="match status" value="1"/>
</dbReference>
<reference evidence="1 2" key="1">
    <citation type="submission" date="2017-05" db="EMBL/GenBank/DDBJ databases">
        <title>Genomic insights into alkan degradation activity of Oleiphilus messinensis.</title>
        <authorList>
            <person name="Kozyavkin S.A."/>
            <person name="Slesarev A.I."/>
            <person name="Golyshin P.N."/>
            <person name="Korzhenkov A."/>
            <person name="Golyshina O.N."/>
            <person name="Toshchakov S.V."/>
        </authorList>
    </citation>
    <scope>NUCLEOTIDE SEQUENCE [LARGE SCALE GENOMIC DNA]</scope>
    <source>
        <strain evidence="1 2">ME102</strain>
    </source>
</reference>
<dbReference type="Proteomes" id="UP000196027">
    <property type="component" value="Chromosome"/>
</dbReference>
<keyword evidence="2" id="KW-1185">Reference proteome</keyword>
<dbReference type="KEGG" id="ome:OLMES_3520"/>
<dbReference type="InterPro" id="IPR010634">
    <property type="entry name" value="DUF1223"/>
</dbReference>
<evidence type="ECO:0000313" key="1">
    <source>
        <dbReference type="EMBL" id="ARU57550.1"/>
    </source>
</evidence>
<evidence type="ECO:0000313" key="2">
    <source>
        <dbReference type="Proteomes" id="UP000196027"/>
    </source>
</evidence>
<dbReference type="SUPFAM" id="SSF52833">
    <property type="entry name" value="Thioredoxin-like"/>
    <property type="match status" value="1"/>
</dbReference>
<gene>
    <name evidence="1" type="ORF">OLMES_3520</name>
</gene>
<dbReference type="Pfam" id="PF06764">
    <property type="entry name" value="DUF1223"/>
    <property type="match status" value="1"/>
</dbReference>
<dbReference type="EMBL" id="CP021425">
    <property type="protein sequence ID" value="ARU57550.1"/>
    <property type="molecule type" value="Genomic_DNA"/>
</dbReference>
<organism evidence="1 2">
    <name type="scientific">Oleiphilus messinensis</name>
    <dbReference type="NCBI Taxonomy" id="141451"/>
    <lineage>
        <taxon>Bacteria</taxon>
        <taxon>Pseudomonadati</taxon>
        <taxon>Pseudomonadota</taxon>
        <taxon>Gammaproteobacteria</taxon>
        <taxon>Oceanospirillales</taxon>
        <taxon>Oleiphilaceae</taxon>
        <taxon>Oleiphilus</taxon>
    </lineage>
</organism>
<protein>
    <submittedName>
        <fullName evidence="1">Uncharacterized protein</fullName>
    </submittedName>
</protein>
<name>A0A1Y0IBB2_9GAMM</name>
<sequence>MESKAVSKKSFITAGILSGILSVSMSVASASEEGLLLADANWSVKSGSRATDVIELFTSEGCSSCPPADTWLSGLKQQSGLYQQFIPLAYHVDYWDRLGWKDRFASKAYSALQRRYARSGIVKQVYTPGFVINSHEFRGWFAGQREWPANQSQPGVLAARIQQGSLDVKFPEQERLILNLAYLGNGLKTNVKAGENRGETLHHDFVVLHHQQYPGQGNWRLALPDIPDQGQQETVLALWLTSLSSPRIIQAVAAPIGEVRP</sequence>
<dbReference type="InterPro" id="IPR036249">
    <property type="entry name" value="Thioredoxin-like_sf"/>
</dbReference>
<proteinExistence type="predicted"/>